<dbReference type="Pfam" id="PF00239">
    <property type="entry name" value="Resolvase"/>
    <property type="match status" value="1"/>
</dbReference>
<protein>
    <submittedName>
        <fullName evidence="3">Transposon gamma-delta resolvase</fullName>
    </submittedName>
</protein>
<dbReference type="RefSeq" id="WP_156620958.1">
    <property type="nucleotide sequence ID" value="NZ_CACRUB010000014.1"/>
</dbReference>
<dbReference type="InterPro" id="IPR006119">
    <property type="entry name" value="Resolv_N"/>
</dbReference>
<dbReference type="InterPro" id="IPR011109">
    <property type="entry name" value="DNA_bind_recombinase_dom"/>
</dbReference>
<dbReference type="SUPFAM" id="SSF53041">
    <property type="entry name" value="Resolvase-like"/>
    <property type="match status" value="1"/>
</dbReference>
<dbReference type="Pfam" id="PF07508">
    <property type="entry name" value="Recombinase"/>
    <property type="match status" value="1"/>
</dbReference>
<dbReference type="PANTHER" id="PTHR30461:SF23">
    <property type="entry name" value="DNA RECOMBINASE-RELATED"/>
    <property type="match status" value="1"/>
</dbReference>
<dbReference type="CDD" id="cd00338">
    <property type="entry name" value="Ser_Recombinase"/>
    <property type="match status" value="1"/>
</dbReference>
<dbReference type="AlphaFoldDB" id="A0A6N2YQU8"/>
<dbReference type="GO" id="GO:0003677">
    <property type="term" value="F:DNA binding"/>
    <property type="evidence" value="ECO:0007669"/>
    <property type="project" value="InterPro"/>
</dbReference>
<dbReference type="PROSITE" id="PS51736">
    <property type="entry name" value="RECOMBINASES_3"/>
    <property type="match status" value="1"/>
</dbReference>
<dbReference type="InterPro" id="IPR025827">
    <property type="entry name" value="Zn_ribbon_recom_dom"/>
</dbReference>
<feature type="domain" description="Resolvase/invertase-type recombinase catalytic" evidence="1">
    <location>
        <begin position="28"/>
        <end position="176"/>
    </location>
</feature>
<dbReference type="EMBL" id="CACRUB010000014">
    <property type="protein sequence ID" value="VYT67980.1"/>
    <property type="molecule type" value="Genomic_DNA"/>
</dbReference>
<feature type="domain" description="Recombinase" evidence="2">
    <location>
        <begin position="185"/>
        <end position="312"/>
    </location>
</feature>
<sequence length="549" mass="62019">MNDTAPNVIVIPAKVVTPQEQEKKRHLRVAAYCRVSTDSEEQLSSYENQLSYYTEKIMKEPGWTMAGVFADEGITGTSTCKRKEFLRMIRQCRQGKIDMILAKSVSRFARNTVDTLNFTRELRSLGIPVIFEEQNINSIYPESEFLITLHGAFAQAESESTSSRVRWGKRQAMKSGHVAMQYKQLLGYEKGPDGKPRIVPEQAETVRFIYDRYLAGDSIREIKAALEGQGIPTVSGKAEWMASHIRSILTNEKYCGDVLLQKTFIQDCISKKVIPNTGQLPKYLIQNHHEGIVSRETFDAVQLEMARRNAKAGATRKSTPTGRGKYSGKHVLSNLLFCGECGTAYRRCVWTQRGVKRPVWRCVSRLDYGKKFCTQSPTLDEEPLQHAVLAAINAAMADHNALTWQLTAAMEWELAPMLGESMSLADIDRALEELSGQFNSLLAEASATPGADYTERFRELSESTARLKERKIRLEGACQEQGRVQKRLLAVSAAMEHMTAALTEWDEEVIHQLLEKVTVLSREKIRVTFRDGREIEQVVNQPKRRCITA</sequence>
<proteinExistence type="predicted"/>
<dbReference type="GO" id="GO:0000150">
    <property type="term" value="F:DNA strand exchange activity"/>
    <property type="evidence" value="ECO:0007669"/>
    <property type="project" value="InterPro"/>
</dbReference>
<dbReference type="PROSITE" id="PS51737">
    <property type="entry name" value="RECOMBINASE_DNA_BIND"/>
    <property type="match status" value="1"/>
</dbReference>
<gene>
    <name evidence="3" type="primary">tnpR_1</name>
    <name evidence="3" type="ORF">FPLFYP42_00234</name>
</gene>
<dbReference type="InterPro" id="IPR038109">
    <property type="entry name" value="DNA_bind_recomb_sf"/>
</dbReference>
<dbReference type="PANTHER" id="PTHR30461">
    <property type="entry name" value="DNA-INVERTASE FROM LAMBDOID PROPHAGE"/>
    <property type="match status" value="1"/>
</dbReference>
<dbReference type="SMART" id="SM00857">
    <property type="entry name" value="Resolvase"/>
    <property type="match status" value="1"/>
</dbReference>
<evidence type="ECO:0000313" key="3">
    <source>
        <dbReference type="EMBL" id="VYT67980.1"/>
    </source>
</evidence>
<dbReference type="Pfam" id="PF13408">
    <property type="entry name" value="Zn_ribbon_recom"/>
    <property type="match status" value="1"/>
</dbReference>
<reference evidence="3" key="1">
    <citation type="submission" date="2019-11" db="EMBL/GenBank/DDBJ databases">
        <authorList>
            <person name="Feng L."/>
        </authorList>
    </citation>
    <scope>NUCLEOTIDE SEQUENCE</scope>
    <source>
        <strain evidence="3">FplautiiLFYP42</strain>
    </source>
</reference>
<organism evidence="3">
    <name type="scientific">Flavonifractor plautii</name>
    <name type="common">Fusobacterium plautii</name>
    <dbReference type="NCBI Taxonomy" id="292800"/>
    <lineage>
        <taxon>Bacteria</taxon>
        <taxon>Bacillati</taxon>
        <taxon>Bacillota</taxon>
        <taxon>Clostridia</taxon>
        <taxon>Eubacteriales</taxon>
        <taxon>Oscillospiraceae</taxon>
        <taxon>Flavonifractor</taxon>
    </lineage>
</organism>
<dbReference type="InterPro" id="IPR036162">
    <property type="entry name" value="Resolvase-like_N_sf"/>
</dbReference>
<dbReference type="Gene3D" id="3.40.50.1390">
    <property type="entry name" value="Resolvase, N-terminal catalytic domain"/>
    <property type="match status" value="1"/>
</dbReference>
<evidence type="ECO:0000259" key="1">
    <source>
        <dbReference type="PROSITE" id="PS51736"/>
    </source>
</evidence>
<accession>A0A6N2YQU8</accession>
<dbReference type="Gene3D" id="3.90.1750.20">
    <property type="entry name" value="Putative Large Serine Recombinase, Chain B, Domain 2"/>
    <property type="match status" value="1"/>
</dbReference>
<dbReference type="InterPro" id="IPR050639">
    <property type="entry name" value="SSR_resolvase"/>
</dbReference>
<name>A0A6N2YQU8_FLAPL</name>
<evidence type="ECO:0000259" key="2">
    <source>
        <dbReference type="PROSITE" id="PS51737"/>
    </source>
</evidence>